<evidence type="ECO:0000313" key="2">
    <source>
        <dbReference type="EMBL" id="CAF0927703.1"/>
    </source>
</evidence>
<keyword evidence="1" id="KW-0175">Coiled coil</keyword>
<dbReference type="Proteomes" id="UP000663864">
    <property type="component" value="Unassembled WGS sequence"/>
</dbReference>
<proteinExistence type="predicted"/>
<gene>
    <name evidence="3" type="ORF">JBS370_LOCUS12368</name>
    <name evidence="2" type="ORF">ZHD862_LOCUS8755</name>
</gene>
<reference evidence="2" key="1">
    <citation type="submission" date="2021-02" db="EMBL/GenBank/DDBJ databases">
        <authorList>
            <person name="Nowell W R."/>
        </authorList>
    </citation>
    <scope>NUCLEOTIDE SEQUENCE</scope>
</reference>
<comment type="caution">
    <text evidence="2">The sequence shown here is derived from an EMBL/GenBank/DDBJ whole genome shotgun (WGS) entry which is preliminary data.</text>
</comment>
<dbReference type="AlphaFoldDB" id="A0A814BJM3"/>
<dbReference type="EMBL" id="CAJNOT010000288">
    <property type="protein sequence ID" value="CAF0927703.1"/>
    <property type="molecule type" value="Genomic_DNA"/>
</dbReference>
<evidence type="ECO:0000313" key="4">
    <source>
        <dbReference type="Proteomes" id="UP000663864"/>
    </source>
</evidence>
<organism evidence="2 4">
    <name type="scientific">Rotaria sordida</name>
    <dbReference type="NCBI Taxonomy" id="392033"/>
    <lineage>
        <taxon>Eukaryota</taxon>
        <taxon>Metazoa</taxon>
        <taxon>Spiralia</taxon>
        <taxon>Gnathifera</taxon>
        <taxon>Rotifera</taxon>
        <taxon>Eurotatoria</taxon>
        <taxon>Bdelloidea</taxon>
        <taxon>Philodinida</taxon>
        <taxon>Philodinidae</taxon>
        <taxon>Rotaria</taxon>
    </lineage>
</organism>
<evidence type="ECO:0000313" key="3">
    <source>
        <dbReference type="EMBL" id="CAF3747425.1"/>
    </source>
</evidence>
<feature type="coiled-coil region" evidence="1">
    <location>
        <begin position="88"/>
        <end position="154"/>
    </location>
</feature>
<dbReference type="Proteomes" id="UP000663836">
    <property type="component" value="Unassembled WGS sequence"/>
</dbReference>
<evidence type="ECO:0000256" key="1">
    <source>
        <dbReference type="SAM" id="Coils"/>
    </source>
</evidence>
<protein>
    <submittedName>
        <fullName evidence="2">Uncharacterized protein</fullName>
    </submittedName>
</protein>
<sequence length="230" mass="26517">MALHLLEATLTQGSSCSADDIAELEIHIRKEIERYVQLEIERELYELIQSTTNDSTLLTPSICSIYLSNGEINNVTSKKRIKADSDAAKTSAKTNMELDQQLTELKNKYLTKITGPLSTLEALKLIIDKQINEKNQLENEILKLKQLYNEYNQYDEYSMKMLENIKILNHTQLTVSKHESLLDLNNQNNSNDDNIDIDQFEQLSTLLLHKILHLPLIDMKAKHLHKPEQK</sequence>
<accession>A0A814BJM3</accession>
<name>A0A814BJM3_9BILA</name>
<dbReference type="EMBL" id="CAJOBD010001003">
    <property type="protein sequence ID" value="CAF3747425.1"/>
    <property type="molecule type" value="Genomic_DNA"/>
</dbReference>